<comment type="caution">
    <text evidence="1">The sequence shown here is derived from an EMBL/GenBank/DDBJ whole genome shotgun (WGS) entry which is preliminary data.</text>
</comment>
<name>A0A399J5J5_9RHOB</name>
<organism evidence="1 2">
    <name type="scientific">Pseudooceanicola sediminis</name>
    <dbReference type="NCBI Taxonomy" id="2211117"/>
    <lineage>
        <taxon>Bacteria</taxon>
        <taxon>Pseudomonadati</taxon>
        <taxon>Pseudomonadota</taxon>
        <taxon>Alphaproteobacteria</taxon>
        <taxon>Rhodobacterales</taxon>
        <taxon>Paracoccaceae</taxon>
        <taxon>Pseudooceanicola</taxon>
    </lineage>
</organism>
<protein>
    <submittedName>
        <fullName evidence="1">Uncharacterized protein</fullName>
    </submittedName>
</protein>
<proteinExistence type="predicted"/>
<keyword evidence="2" id="KW-1185">Reference proteome</keyword>
<dbReference type="Proteomes" id="UP000265848">
    <property type="component" value="Unassembled WGS sequence"/>
</dbReference>
<evidence type="ECO:0000313" key="1">
    <source>
        <dbReference type="EMBL" id="RII40624.1"/>
    </source>
</evidence>
<dbReference type="EMBL" id="QWJJ01000001">
    <property type="protein sequence ID" value="RII40624.1"/>
    <property type="molecule type" value="Genomic_DNA"/>
</dbReference>
<gene>
    <name evidence="1" type="ORF">DL237_00985</name>
</gene>
<sequence>MQALHNFPRTHSAAIAPLIDETITEGLHTLTHGSASAGMPASTDVWTLALHCNPFRNTLSLSADTRSNSDEVVARMNTFSRVHFKQEIEDGNFASAQLWQANHGRNMGLSDFALPDIATRPLPETLVRGADFFLALTEGMMRHQRALLACCAPSVPVIFATTTHDEEIGMVWSAR</sequence>
<dbReference type="AlphaFoldDB" id="A0A399J5J5"/>
<evidence type="ECO:0000313" key="2">
    <source>
        <dbReference type="Proteomes" id="UP000265848"/>
    </source>
</evidence>
<reference evidence="1 2" key="1">
    <citation type="submission" date="2018-08" db="EMBL/GenBank/DDBJ databases">
        <title>Pseudooceanicola sediminis CY03 in the family Rhodobacteracea.</title>
        <authorList>
            <person name="Zhang Y.-J."/>
        </authorList>
    </citation>
    <scope>NUCLEOTIDE SEQUENCE [LARGE SCALE GENOMIC DNA]</scope>
    <source>
        <strain evidence="1 2">CY03</strain>
    </source>
</reference>
<accession>A0A399J5J5</accession>
<dbReference type="RefSeq" id="WP_119397144.1">
    <property type="nucleotide sequence ID" value="NZ_QWJJ01000001.1"/>
</dbReference>